<keyword evidence="4" id="KW-1185">Reference proteome</keyword>
<dbReference type="PANTHER" id="PTHR42840:SF5">
    <property type="entry name" value="NAD(P)-BINDING ROSSMANN-FOLD SUPERFAMILY PROTEIN"/>
    <property type="match status" value="1"/>
</dbReference>
<dbReference type="PANTHER" id="PTHR42840">
    <property type="entry name" value="NAD(P)-BINDING ROSSMANN-FOLD SUPERFAMILY PROTEIN-RELATED"/>
    <property type="match status" value="1"/>
</dbReference>
<evidence type="ECO:0000259" key="1">
    <source>
        <dbReference type="Pfam" id="PF01408"/>
    </source>
</evidence>
<dbReference type="SUPFAM" id="SSF55347">
    <property type="entry name" value="Glyceraldehyde-3-phosphate dehydrogenase-like, C-terminal domain"/>
    <property type="match status" value="1"/>
</dbReference>
<dbReference type="InterPro" id="IPR004104">
    <property type="entry name" value="Gfo/Idh/MocA-like_OxRdtase_C"/>
</dbReference>
<comment type="caution">
    <text evidence="3">The sequence shown here is derived from an EMBL/GenBank/DDBJ whole genome shotgun (WGS) entry which is preliminary data.</text>
</comment>
<dbReference type="GO" id="GO:0006740">
    <property type="term" value="P:NADPH regeneration"/>
    <property type="evidence" value="ECO:0007669"/>
    <property type="project" value="TreeGrafter"/>
</dbReference>
<dbReference type="Pfam" id="PF02894">
    <property type="entry name" value="GFO_IDH_MocA_C"/>
    <property type="match status" value="1"/>
</dbReference>
<sequence>MSSPGLAILGAGIFAKEAHLPAIATLGPAVTELKAVYSRSEKSAAALASDAQAALKLDAPPAIYHDGDQNANLDVLLARTDVIAVLVVLPITLQPSIVRKALAAGKHVLSEKPVAPDVAGGRKLIKEYESEYKPKGLIWRIAENYEIEAGYQAAATVIRDGKIGKVTSFNARVVNHVPKDSKWYKTPWRTVPDVSSIDSEINSQTAAYPHWFSCVQYQGGFLLDGGVHTIAALRVMLPSPIVSLSGYASLNMEHLPPHDTINATARSFNGTHGIVELTFGAPVPSRSTLAGNGISITGTDGWIWVDQTKITNPNGNEENVLRITTKKVVRDKDGKDIGETEEVILERVRGVELELRSFFQAIGGKDDGFGGPLGALQDVAFIEAALNSNGSPVDLVALVDG</sequence>
<gene>
    <name evidence="3" type="ORF">NLI96_g8329</name>
</gene>
<dbReference type="Proteomes" id="UP001212997">
    <property type="component" value="Unassembled WGS sequence"/>
</dbReference>
<protein>
    <submittedName>
        <fullName evidence="3">Uncharacterized protein</fullName>
    </submittedName>
</protein>
<evidence type="ECO:0000259" key="2">
    <source>
        <dbReference type="Pfam" id="PF02894"/>
    </source>
</evidence>
<dbReference type="EMBL" id="JANAWD010000373">
    <property type="protein sequence ID" value="KAJ3480467.1"/>
    <property type="molecule type" value="Genomic_DNA"/>
</dbReference>
<feature type="domain" description="Gfo/Idh/MocA-like oxidoreductase C-terminal" evidence="2">
    <location>
        <begin position="158"/>
        <end position="393"/>
    </location>
</feature>
<accession>A0AAD5UZS1</accession>
<dbReference type="Pfam" id="PF01408">
    <property type="entry name" value="GFO_IDH_MocA"/>
    <property type="match status" value="1"/>
</dbReference>
<dbReference type="SUPFAM" id="SSF51735">
    <property type="entry name" value="NAD(P)-binding Rossmann-fold domains"/>
    <property type="match status" value="1"/>
</dbReference>
<name>A0AAD5UZS1_9APHY</name>
<proteinExistence type="predicted"/>
<dbReference type="GO" id="GO:0000166">
    <property type="term" value="F:nucleotide binding"/>
    <property type="evidence" value="ECO:0007669"/>
    <property type="project" value="InterPro"/>
</dbReference>
<feature type="domain" description="Gfo/Idh/MocA-like oxidoreductase N-terminal" evidence="1">
    <location>
        <begin position="7"/>
        <end position="130"/>
    </location>
</feature>
<dbReference type="GO" id="GO:0016491">
    <property type="term" value="F:oxidoreductase activity"/>
    <property type="evidence" value="ECO:0007669"/>
    <property type="project" value="TreeGrafter"/>
</dbReference>
<evidence type="ECO:0000313" key="3">
    <source>
        <dbReference type="EMBL" id="KAJ3480467.1"/>
    </source>
</evidence>
<organism evidence="3 4">
    <name type="scientific">Meripilus lineatus</name>
    <dbReference type="NCBI Taxonomy" id="2056292"/>
    <lineage>
        <taxon>Eukaryota</taxon>
        <taxon>Fungi</taxon>
        <taxon>Dikarya</taxon>
        <taxon>Basidiomycota</taxon>
        <taxon>Agaricomycotina</taxon>
        <taxon>Agaricomycetes</taxon>
        <taxon>Polyporales</taxon>
        <taxon>Meripilaceae</taxon>
        <taxon>Meripilus</taxon>
    </lineage>
</organism>
<reference evidence="3" key="1">
    <citation type="submission" date="2022-07" db="EMBL/GenBank/DDBJ databases">
        <title>Genome Sequence of Physisporinus lineatus.</title>
        <authorList>
            <person name="Buettner E."/>
        </authorList>
    </citation>
    <scope>NUCLEOTIDE SEQUENCE</scope>
    <source>
        <strain evidence="3">VT162</strain>
    </source>
</reference>
<dbReference type="InterPro" id="IPR036291">
    <property type="entry name" value="NAD(P)-bd_dom_sf"/>
</dbReference>
<dbReference type="GO" id="GO:0005737">
    <property type="term" value="C:cytoplasm"/>
    <property type="evidence" value="ECO:0007669"/>
    <property type="project" value="TreeGrafter"/>
</dbReference>
<evidence type="ECO:0000313" key="4">
    <source>
        <dbReference type="Proteomes" id="UP001212997"/>
    </source>
</evidence>
<dbReference type="AlphaFoldDB" id="A0AAD5UZS1"/>
<dbReference type="InterPro" id="IPR000683">
    <property type="entry name" value="Gfo/Idh/MocA-like_OxRdtase_N"/>
</dbReference>
<dbReference type="Gene3D" id="3.30.360.10">
    <property type="entry name" value="Dihydrodipicolinate Reductase, domain 2"/>
    <property type="match status" value="1"/>
</dbReference>
<dbReference type="Gene3D" id="3.40.50.720">
    <property type="entry name" value="NAD(P)-binding Rossmann-like Domain"/>
    <property type="match status" value="1"/>
</dbReference>